<reference evidence="1 2" key="1">
    <citation type="journal article" date="2015" name="Genome Biol. Evol.">
        <title>Characterization of Three Mycobacterium spp. with Potential Use in Bioremediation by Genome Sequencing and Comparative Genomics.</title>
        <authorList>
            <person name="Das S."/>
            <person name="Pettersson B.M."/>
            <person name="Behra P.R."/>
            <person name="Ramesh M."/>
            <person name="Dasgupta S."/>
            <person name="Bhattacharya A."/>
            <person name="Kirsebom L.A."/>
        </authorList>
    </citation>
    <scope>NUCLEOTIDE SEQUENCE [LARGE SCALE GENOMIC DNA]</scope>
    <source>
        <strain evidence="1 2">DSM 44075</strain>
    </source>
</reference>
<accession>A0A0J6W7S5</accession>
<dbReference type="RefSeq" id="WP_048422843.1">
    <property type="nucleotide sequence ID" value="NZ_JYNU01000009.1"/>
</dbReference>
<comment type="caution">
    <text evidence="1">The sequence shown here is derived from an EMBL/GenBank/DDBJ whole genome shotgun (WGS) entry which is preliminary data.</text>
</comment>
<protein>
    <recommendedName>
        <fullName evidence="3">Tautomerase enzyme</fullName>
    </recommendedName>
</protein>
<dbReference type="EMBL" id="JYNU01000009">
    <property type="protein sequence ID" value="KMO77908.1"/>
    <property type="molecule type" value="Genomic_DNA"/>
</dbReference>
<dbReference type="SUPFAM" id="SSF55331">
    <property type="entry name" value="Tautomerase/MIF"/>
    <property type="match status" value="1"/>
</dbReference>
<dbReference type="InterPro" id="IPR014347">
    <property type="entry name" value="Tautomerase/MIF_sf"/>
</dbReference>
<name>A0A0J6W7S5_9MYCO</name>
<organism evidence="1 2">
    <name type="scientific">Mycolicibacterium obuense</name>
    <dbReference type="NCBI Taxonomy" id="1807"/>
    <lineage>
        <taxon>Bacteria</taxon>
        <taxon>Bacillati</taxon>
        <taxon>Actinomycetota</taxon>
        <taxon>Actinomycetes</taxon>
        <taxon>Mycobacteriales</taxon>
        <taxon>Mycobacteriaceae</taxon>
        <taxon>Mycolicibacterium</taxon>
    </lineage>
</organism>
<evidence type="ECO:0008006" key="3">
    <source>
        <dbReference type="Google" id="ProtNLM"/>
    </source>
</evidence>
<proteinExistence type="predicted"/>
<gene>
    <name evidence="1" type="ORF">MOBUDSM44075_01818</name>
</gene>
<evidence type="ECO:0000313" key="1">
    <source>
        <dbReference type="EMBL" id="KMO77908.1"/>
    </source>
</evidence>
<dbReference type="AlphaFoldDB" id="A0A0J6W7S5"/>
<evidence type="ECO:0000313" key="2">
    <source>
        <dbReference type="Proteomes" id="UP000036313"/>
    </source>
</evidence>
<sequence length="147" mass="15874">MPVFTIDVPHGVSPDAKRTMMKAITDALHEAWPIPDTRGWLREYSADNVSQDGRIDAEPVRPVCSLEAPELSSLEAKRTVVQKIESAITAAYAGLANTAEVLVLINHYPLADVGWHAALQSDNPEIVEAIAALNAPPTPHAPYEISS</sequence>
<dbReference type="Proteomes" id="UP000036313">
    <property type="component" value="Unassembled WGS sequence"/>
</dbReference>
<dbReference type="Gene3D" id="3.30.429.10">
    <property type="entry name" value="Macrophage Migration Inhibitory Factor"/>
    <property type="match status" value="2"/>
</dbReference>
<dbReference type="PATRIC" id="fig|1807.14.peg.1825"/>